<evidence type="ECO:0000259" key="2">
    <source>
        <dbReference type="Pfam" id="PF01326"/>
    </source>
</evidence>
<accession>A0ABW5W543</accession>
<dbReference type="InterPro" id="IPR008279">
    <property type="entry name" value="PEP-util_enz_mobile_dom"/>
</dbReference>
<dbReference type="SUPFAM" id="SSF52009">
    <property type="entry name" value="Phosphohistidine domain"/>
    <property type="match status" value="1"/>
</dbReference>
<dbReference type="Gene3D" id="1.10.189.10">
    <property type="entry name" value="Pyruvate Phosphate Dikinase, domain 2"/>
    <property type="match status" value="1"/>
</dbReference>
<reference evidence="4" key="1">
    <citation type="journal article" date="2019" name="Int. J. Syst. Evol. Microbiol.">
        <title>The Global Catalogue of Microorganisms (GCM) 10K type strain sequencing project: providing services to taxonomists for standard genome sequencing and annotation.</title>
        <authorList>
            <consortium name="The Broad Institute Genomics Platform"/>
            <consortium name="The Broad Institute Genome Sequencing Center for Infectious Disease"/>
            <person name="Wu L."/>
            <person name="Ma J."/>
        </authorList>
    </citation>
    <scope>NUCLEOTIDE SEQUENCE [LARGE SCALE GENOMIC DNA]</scope>
    <source>
        <strain evidence="4">IBRC-M 10906</strain>
    </source>
</reference>
<feature type="domain" description="PEP-utilising enzyme mobile" evidence="1">
    <location>
        <begin position="349"/>
        <end position="418"/>
    </location>
</feature>
<dbReference type="PROSITE" id="PS00370">
    <property type="entry name" value="PEP_ENZYMES_PHOS_SITE"/>
    <property type="match status" value="1"/>
</dbReference>
<gene>
    <name evidence="3" type="ORF">ACFS2C_02775</name>
</gene>
<name>A0ABW5W543_9PSEU</name>
<dbReference type="PANTHER" id="PTHR22931:SF9">
    <property type="entry name" value="PYRUVATE, PHOSPHATE DIKINASE 1, CHLOROPLASTIC"/>
    <property type="match status" value="1"/>
</dbReference>
<dbReference type="Gene3D" id="3.30.1490.20">
    <property type="entry name" value="ATP-grasp fold, A domain"/>
    <property type="match status" value="1"/>
</dbReference>
<keyword evidence="3" id="KW-0670">Pyruvate</keyword>
<dbReference type="InterPro" id="IPR010121">
    <property type="entry name" value="Pyruvate_phosphate_dikinase"/>
</dbReference>
<dbReference type="NCBIfam" id="NF004531">
    <property type="entry name" value="PRK05878.1"/>
    <property type="match status" value="1"/>
</dbReference>
<dbReference type="InterPro" id="IPR013815">
    <property type="entry name" value="ATP_grasp_subdomain_1"/>
</dbReference>
<dbReference type="GO" id="GO:0050242">
    <property type="term" value="F:pyruvate, phosphate dikinase activity"/>
    <property type="evidence" value="ECO:0007669"/>
    <property type="project" value="UniProtKB-EC"/>
</dbReference>
<dbReference type="InterPro" id="IPR018274">
    <property type="entry name" value="PEP_util_AS"/>
</dbReference>
<dbReference type="InterPro" id="IPR002192">
    <property type="entry name" value="PPDK_AMP/ATP-bd"/>
</dbReference>
<protein>
    <submittedName>
        <fullName evidence="3">Pyruvate, phosphate dikinase</fullName>
        <ecNumber evidence="3">2.7.9.1</ecNumber>
    </submittedName>
</protein>
<evidence type="ECO:0000313" key="4">
    <source>
        <dbReference type="Proteomes" id="UP001597478"/>
    </source>
</evidence>
<dbReference type="EMBL" id="JBHUOF010000003">
    <property type="protein sequence ID" value="MFD2798314.1"/>
    <property type="molecule type" value="Genomic_DNA"/>
</dbReference>
<feature type="non-terminal residue" evidence="3">
    <location>
        <position position="1"/>
    </location>
</feature>
<feature type="domain" description="Pyruvate phosphate dikinase AMP/ATP-binding" evidence="2">
    <location>
        <begin position="35"/>
        <end position="217"/>
    </location>
</feature>
<keyword evidence="4" id="KW-1185">Reference proteome</keyword>
<dbReference type="InterPro" id="IPR036637">
    <property type="entry name" value="Phosphohistidine_dom_sf"/>
</dbReference>
<keyword evidence="3" id="KW-0808">Transferase</keyword>
<dbReference type="Proteomes" id="UP001597478">
    <property type="component" value="Unassembled WGS sequence"/>
</dbReference>
<sequence length="467" mass="48484">INKMLSLGLPVPPAFVFPTTVCAEYYASGRTVPGHVPGALREGIAALERVVGRKFGDPAAPLLVSVRSGAARSMPGMMDTILNLGVNAEIAAVLSRQSGDESFGADTYRRFVEQFTHIVGSAPSEDPWDQLEKAVAAVFDSWCSPRATAYRKHHGLPDDAGTAVTVQAMVFGNLGEQSGTGVLFSRNPVTGAAEPYGEWLPGGQGEDVVSGRFDPLNLSALASSLPGVHEELLAAARVLEAEFGDVQDIEFTVERGKLWLLQARSAKRSATAALRHAVAMRHEGLIGVTEALERVTAEQLSALLQPHLDPEARAGATVLATGEVACPGVASGVVVTTADEADEQAAEGKDVVLATPTTNPDDVHGMLAARAIITEIGGATSHAAVVSRELGRPCIVGCGEGVLSSLAGRIVTVDSTSGEVLDGALPLTGAGTGDAVLEEFCAWVREHADGAASHLRPALNEAGQLQS</sequence>
<feature type="domain" description="Pyruvate phosphate dikinase AMP/ATP-binding" evidence="2">
    <location>
        <begin position="230"/>
        <end position="282"/>
    </location>
</feature>
<dbReference type="Gene3D" id="3.30.470.20">
    <property type="entry name" value="ATP-grasp fold, B domain"/>
    <property type="match status" value="1"/>
</dbReference>
<dbReference type="Pfam" id="PF00391">
    <property type="entry name" value="PEP-utilizers"/>
    <property type="match status" value="1"/>
</dbReference>
<dbReference type="SUPFAM" id="SSF56059">
    <property type="entry name" value="Glutathione synthetase ATP-binding domain-like"/>
    <property type="match status" value="1"/>
</dbReference>
<proteinExistence type="predicted"/>
<dbReference type="EC" id="2.7.9.1" evidence="3"/>
<evidence type="ECO:0000313" key="3">
    <source>
        <dbReference type="EMBL" id="MFD2798314.1"/>
    </source>
</evidence>
<dbReference type="Gene3D" id="3.50.30.10">
    <property type="entry name" value="Phosphohistidine domain"/>
    <property type="match status" value="1"/>
</dbReference>
<dbReference type="Pfam" id="PF01326">
    <property type="entry name" value="PPDK_N"/>
    <property type="match status" value="2"/>
</dbReference>
<comment type="caution">
    <text evidence="3">The sequence shown here is derived from an EMBL/GenBank/DDBJ whole genome shotgun (WGS) entry which is preliminary data.</text>
</comment>
<dbReference type="PANTHER" id="PTHR22931">
    <property type="entry name" value="PHOSPHOENOLPYRUVATE DIKINASE-RELATED"/>
    <property type="match status" value="1"/>
</dbReference>
<organism evidence="3 4">
    <name type="scientific">Prauserella oleivorans</name>
    <dbReference type="NCBI Taxonomy" id="1478153"/>
    <lineage>
        <taxon>Bacteria</taxon>
        <taxon>Bacillati</taxon>
        <taxon>Actinomycetota</taxon>
        <taxon>Actinomycetes</taxon>
        <taxon>Pseudonocardiales</taxon>
        <taxon>Pseudonocardiaceae</taxon>
        <taxon>Prauserella</taxon>
    </lineage>
</organism>
<evidence type="ECO:0000259" key="1">
    <source>
        <dbReference type="Pfam" id="PF00391"/>
    </source>
</evidence>
<dbReference type="RefSeq" id="WP_377513932.1">
    <property type="nucleotide sequence ID" value="NZ_JBHUOF010000003.1"/>
</dbReference>